<dbReference type="AlphaFoldDB" id="A0A451D9T1"/>
<dbReference type="GO" id="GO:0006412">
    <property type="term" value="P:translation"/>
    <property type="evidence" value="ECO:0007669"/>
    <property type="project" value="UniProtKB-UniRule"/>
</dbReference>
<accession>A0A451D9T1</accession>
<dbReference type="HAMAP" id="MF_00480_B">
    <property type="entry name" value="Ribosomal_uS7_B"/>
    <property type="match status" value="1"/>
</dbReference>
<name>A0A451D9T1_9GAMM</name>
<keyword evidence="6" id="KW-0820">tRNA-binding</keyword>
<dbReference type="GO" id="GO:0019843">
    <property type="term" value="F:rRNA binding"/>
    <property type="evidence" value="ECO:0007669"/>
    <property type="project" value="UniProtKB-UniRule"/>
</dbReference>
<dbReference type="GO" id="GO:0003735">
    <property type="term" value="F:structural constituent of ribosome"/>
    <property type="evidence" value="ECO:0007669"/>
    <property type="project" value="InterPro"/>
</dbReference>
<evidence type="ECO:0000256" key="2">
    <source>
        <dbReference type="ARBA" id="ARBA00022730"/>
    </source>
</evidence>
<proteinExistence type="inferred from homology"/>
<evidence type="ECO:0000256" key="5">
    <source>
        <dbReference type="ARBA" id="ARBA00023274"/>
    </source>
</evidence>
<evidence type="ECO:0000256" key="7">
    <source>
        <dbReference type="RuleBase" id="RU003619"/>
    </source>
</evidence>
<dbReference type="PIRSF" id="PIRSF002122">
    <property type="entry name" value="RPS7p_RPS7a_RPS5e_RPS7o"/>
    <property type="match status" value="1"/>
</dbReference>
<evidence type="ECO:0000256" key="6">
    <source>
        <dbReference type="HAMAP-Rule" id="MF_00480"/>
    </source>
</evidence>
<dbReference type="Proteomes" id="UP000294368">
    <property type="component" value="Chromosome"/>
</dbReference>
<dbReference type="OrthoDB" id="9807653at2"/>
<evidence type="ECO:0000313" key="10">
    <source>
        <dbReference type="Proteomes" id="UP000294368"/>
    </source>
</evidence>
<dbReference type="SUPFAM" id="SSF47973">
    <property type="entry name" value="Ribosomal protein S7"/>
    <property type="match status" value="1"/>
</dbReference>
<evidence type="ECO:0000256" key="1">
    <source>
        <dbReference type="ARBA" id="ARBA00007151"/>
    </source>
</evidence>
<dbReference type="InterPro" id="IPR036823">
    <property type="entry name" value="Ribosomal_uS7_dom_sf"/>
</dbReference>
<dbReference type="GO" id="GO:0015935">
    <property type="term" value="C:small ribosomal subunit"/>
    <property type="evidence" value="ECO:0007669"/>
    <property type="project" value="InterPro"/>
</dbReference>
<keyword evidence="2 6" id="KW-0699">rRNA-binding</keyword>
<protein>
    <recommendedName>
        <fullName evidence="6">Small ribosomal subunit protein uS7</fullName>
    </recommendedName>
</protein>
<dbReference type="CDD" id="cd14869">
    <property type="entry name" value="uS7_Bacteria"/>
    <property type="match status" value="1"/>
</dbReference>
<evidence type="ECO:0000256" key="4">
    <source>
        <dbReference type="ARBA" id="ARBA00022980"/>
    </source>
</evidence>
<evidence type="ECO:0000313" key="9">
    <source>
        <dbReference type="EMBL" id="VFP83015.1"/>
    </source>
</evidence>
<comment type="subunit">
    <text evidence="6">Part of the 30S ribosomal subunit. Contacts proteins S9 and S11.</text>
</comment>
<keyword evidence="5 6" id="KW-0687">Ribonucleoprotein</keyword>
<dbReference type="NCBIfam" id="TIGR01029">
    <property type="entry name" value="rpsG_bact"/>
    <property type="match status" value="1"/>
</dbReference>
<dbReference type="PROSITE" id="PS00052">
    <property type="entry name" value="RIBOSOMAL_S7"/>
    <property type="match status" value="1"/>
</dbReference>
<dbReference type="Gene3D" id="1.10.455.10">
    <property type="entry name" value="Ribosomal protein S7 domain"/>
    <property type="match status" value="1"/>
</dbReference>
<dbReference type="PANTHER" id="PTHR11205">
    <property type="entry name" value="RIBOSOMAL PROTEIN S7"/>
    <property type="match status" value="1"/>
</dbReference>
<comment type="function">
    <text evidence="6">One of the primary rRNA binding proteins, it binds directly to 16S rRNA where it nucleates assembly of the head domain of the 30S subunit. Is located at the subunit interface close to the decoding center, probably blocks exit of the E-site tRNA.</text>
</comment>
<sequence length="156" mass="17793">MPRRRIIGQRKILPDPKFGSELLAKFVNILMVDGKKSIAEAIVYHALEALTKRFGKNGLEVFERSLDNVRPIVEVKSRRVGGSTYQVPVEVRPIRRNALAMRWIVEAARKRSDKSMSLRLANELADAAENKGAAVKKREDVHRMAEANKAFAHYRW</sequence>
<evidence type="ECO:0000259" key="8">
    <source>
        <dbReference type="Pfam" id="PF00177"/>
    </source>
</evidence>
<reference evidence="9 10" key="1">
    <citation type="submission" date="2019-02" db="EMBL/GenBank/DDBJ databases">
        <authorList>
            <person name="Manzano-Marin A."/>
            <person name="Manzano-Marin A."/>
        </authorList>
    </citation>
    <scope>NUCLEOTIDE SEQUENCE [LARGE SCALE GENOMIC DNA]</scope>
    <source>
        <strain evidence="9 10">ErCikochiana</strain>
    </source>
</reference>
<dbReference type="FunFam" id="1.10.455.10:FF:000001">
    <property type="entry name" value="30S ribosomal protein S7"/>
    <property type="match status" value="1"/>
</dbReference>
<gene>
    <name evidence="6 9" type="primary">rpsG</name>
    <name evidence="9" type="ORF">ERCIKOCA2762_253</name>
</gene>
<dbReference type="EMBL" id="LR217715">
    <property type="protein sequence ID" value="VFP83015.1"/>
    <property type="molecule type" value="Genomic_DNA"/>
</dbReference>
<dbReference type="InterPro" id="IPR020606">
    <property type="entry name" value="Ribosomal_uS7_CS"/>
</dbReference>
<keyword evidence="4 6" id="KW-0689">Ribosomal protein</keyword>
<dbReference type="InterPro" id="IPR005717">
    <property type="entry name" value="Ribosomal_uS7_bac/org-type"/>
</dbReference>
<dbReference type="InterPro" id="IPR023798">
    <property type="entry name" value="Ribosomal_uS7_dom"/>
</dbReference>
<keyword evidence="3 6" id="KW-0694">RNA-binding</keyword>
<dbReference type="InterPro" id="IPR000235">
    <property type="entry name" value="Ribosomal_uS7"/>
</dbReference>
<comment type="similarity">
    <text evidence="1 6 7">Belongs to the universal ribosomal protein uS7 family.</text>
</comment>
<dbReference type="Pfam" id="PF00177">
    <property type="entry name" value="Ribosomal_S7"/>
    <property type="match status" value="1"/>
</dbReference>
<evidence type="ECO:0000256" key="3">
    <source>
        <dbReference type="ARBA" id="ARBA00022884"/>
    </source>
</evidence>
<dbReference type="GO" id="GO:0000049">
    <property type="term" value="F:tRNA binding"/>
    <property type="evidence" value="ECO:0007669"/>
    <property type="project" value="UniProtKB-UniRule"/>
</dbReference>
<dbReference type="RefSeq" id="WP_157988413.1">
    <property type="nucleotide sequence ID" value="NZ_LR217715.1"/>
</dbReference>
<organism evidence="9 10">
    <name type="scientific">Candidatus Erwinia haradaeae</name>
    <dbReference type="NCBI Taxonomy" id="1922217"/>
    <lineage>
        <taxon>Bacteria</taxon>
        <taxon>Pseudomonadati</taxon>
        <taxon>Pseudomonadota</taxon>
        <taxon>Gammaproteobacteria</taxon>
        <taxon>Enterobacterales</taxon>
        <taxon>Erwiniaceae</taxon>
        <taxon>Erwinia</taxon>
    </lineage>
</organism>
<feature type="domain" description="Small ribosomal subunit protein uS7" evidence="8">
    <location>
        <begin position="2"/>
        <end position="149"/>
    </location>
</feature>